<feature type="region of interest" description="Disordered" evidence="2">
    <location>
        <begin position="726"/>
        <end position="755"/>
    </location>
</feature>
<comment type="similarity">
    <text evidence="1">Belongs to the peptidase C14B family.</text>
</comment>
<comment type="caution">
    <text evidence="4">The sequence shown here is derived from an EMBL/GenBank/DDBJ whole genome shotgun (WGS) entry which is preliminary data.</text>
</comment>
<dbReference type="AlphaFoldDB" id="A0AAV9WHT9"/>
<feature type="compositionally biased region" description="Acidic residues" evidence="2">
    <location>
        <begin position="726"/>
        <end position="737"/>
    </location>
</feature>
<proteinExistence type="inferred from homology"/>
<dbReference type="GO" id="GO:0006508">
    <property type="term" value="P:proteolysis"/>
    <property type="evidence" value="ECO:0007669"/>
    <property type="project" value="InterPro"/>
</dbReference>
<feature type="domain" description="Peptidase C14 caspase" evidence="3">
    <location>
        <begin position="8"/>
        <end position="307"/>
    </location>
</feature>
<gene>
    <name evidence="4" type="ORF">TWF481_006364</name>
</gene>
<sequence>MTSNPEIWALLIGVNYYIRGKERKVYYKDLQGCVGDVSALRSYLQRRNARHIVALTSTKNPDSTQTGPVEEPSQLPTHKNVRDQLEYITQNSRPGDIVYFHYSGHGIRRRDREADDEDGDQISGTALALADVMDGGAYLTGYQLGVYIKRMVVEKQLRVTVILDSCFSGHGLRGPVLNYEEGYASRAGDADFDEDYLYSDEEADTVAFDLDPDYDDYMCMRDGTRVAPLSWLSDPSGCTVLTACQSDETAGELTFDGEPHGILTYWMLKFLTENSESSHPTYAKIRQYVKRNIKSRRPVKRQSPVLLGDINHTFLGQEQVVQQPVGHIIKFDPNKNFVDLDIGYAHGVAKGAIYDVFPEEENVGPDSVSNVKAYITEALLENPFQSKAELRYELEDSNSNIMACKKAGSIALLREWALRQNTYIDVSSLRKRFSSDRILDFKQKINRTPGLFLDSEIAVSGGEQETTLQLAPSLPTVADETSSEEDCNFKVVLNDEGYSEVYILKEQGYARMPRVPPVYLLDDGWEIKLPRILSHLARFEDILAIKSTTYAGETIPQSTKANTKHRILDTSMFSFRVNLSPEYGNQDEACDVDHFEFTKDSEAPNAFRASNDTYLQFSFEMNANCKYQSVYVSFYIFDASWGVSKVHPGPGQAHKVTKDIGTDVTVQMSIPGKRVLQDPEEITDIVRAFISTDDVDWEDITLPGLPSHACSVAPTIIAPAIVEDPTEQEDEAMGEEIDSSRSCSSSFEDEDDSSYISRNIRQGQHLKLRPRNLLQQCEWGTLDLKITTFPSTSF</sequence>
<dbReference type="PANTHER" id="PTHR48104:SF30">
    <property type="entry name" value="METACASPASE-1"/>
    <property type="match status" value="1"/>
</dbReference>
<evidence type="ECO:0000259" key="3">
    <source>
        <dbReference type="Pfam" id="PF00656"/>
    </source>
</evidence>
<dbReference type="EMBL" id="JAVHJL010000003">
    <property type="protein sequence ID" value="KAK6507944.1"/>
    <property type="molecule type" value="Genomic_DNA"/>
</dbReference>
<dbReference type="InterPro" id="IPR011600">
    <property type="entry name" value="Pept_C14_caspase"/>
</dbReference>
<dbReference type="Gene3D" id="3.40.50.1460">
    <property type="match status" value="1"/>
</dbReference>
<dbReference type="Proteomes" id="UP001370758">
    <property type="component" value="Unassembled WGS sequence"/>
</dbReference>
<dbReference type="Pfam" id="PF00656">
    <property type="entry name" value="Peptidase_C14"/>
    <property type="match status" value="1"/>
</dbReference>
<dbReference type="GO" id="GO:0004197">
    <property type="term" value="F:cysteine-type endopeptidase activity"/>
    <property type="evidence" value="ECO:0007669"/>
    <property type="project" value="InterPro"/>
</dbReference>
<dbReference type="InterPro" id="IPR050452">
    <property type="entry name" value="Metacaspase"/>
</dbReference>
<evidence type="ECO:0000256" key="1">
    <source>
        <dbReference type="ARBA" id="ARBA00009005"/>
    </source>
</evidence>
<dbReference type="PANTHER" id="PTHR48104">
    <property type="entry name" value="METACASPASE-4"/>
    <property type="match status" value="1"/>
</dbReference>
<evidence type="ECO:0000256" key="2">
    <source>
        <dbReference type="SAM" id="MobiDB-lite"/>
    </source>
</evidence>
<keyword evidence="5" id="KW-1185">Reference proteome</keyword>
<reference evidence="4 5" key="1">
    <citation type="submission" date="2023-08" db="EMBL/GenBank/DDBJ databases">
        <authorList>
            <person name="Palmer J.M."/>
        </authorList>
    </citation>
    <scope>NUCLEOTIDE SEQUENCE [LARGE SCALE GENOMIC DNA]</scope>
    <source>
        <strain evidence="4 5">TWF481</strain>
    </source>
</reference>
<accession>A0AAV9WHT9</accession>
<evidence type="ECO:0000313" key="4">
    <source>
        <dbReference type="EMBL" id="KAK6507944.1"/>
    </source>
</evidence>
<protein>
    <recommendedName>
        <fullName evidence="3">Peptidase C14 caspase domain-containing protein</fullName>
    </recommendedName>
</protein>
<name>A0AAV9WHT9_9PEZI</name>
<organism evidence="4 5">
    <name type="scientific">Arthrobotrys musiformis</name>
    <dbReference type="NCBI Taxonomy" id="47236"/>
    <lineage>
        <taxon>Eukaryota</taxon>
        <taxon>Fungi</taxon>
        <taxon>Dikarya</taxon>
        <taxon>Ascomycota</taxon>
        <taxon>Pezizomycotina</taxon>
        <taxon>Orbiliomycetes</taxon>
        <taxon>Orbiliales</taxon>
        <taxon>Orbiliaceae</taxon>
        <taxon>Arthrobotrys</taxon>
    </lineage>
</organism>
<dbReference type="GO" id="GO:0005737">
    <property type="term" value="C:cytoplasm"/>
    <property type="evidence" value="ECO:0007669"/>
    <property type="project" value="TreeGrafter"/>
</dbReference>
<evidence type="ECO:0000313" key="5">
    <source>
        <dbReference type="Proteomes" id="UP001370758"/>
    </source>
</evidence>